<evidence type="ECO:0000256" key="5">
    <source>
        <dbReference type="ARBA" id="ARBA00022801"/>
    </source>
</evidence>
<keyword evidence="7 10" id="KW-0326">Glycosidase</keyword>
<dbReference type="Pfam" id="PF00331">
    <property type="entry name" value="Glyco_hydro_10"/>
    <property type="match status" value="1"/>
</dbReference>
<dbReference type="AlphaFoldDB" id="A0A286G8F9"/>
<dbReference type="Proteomes" id="UP000219452">
    <property type="component" value="Unassembled WGS sequence"/>
</dbReference>
<name>A0A286G8F9_9BACT</name>
<keyword evidence="5 10" id="KW-0378">Hydrolase</keyword>
<dbReference type="GO" id="GO:0045493">
    <property type="term" value="P:xylan catabolic process"/>
    <property type="evidence" value="ECO:0007669"/>
    <property type="project" value="UniProtKB-KW"/>
</dbReference>
<keyword evidence="4" id="KW-0732">Signal</keyword>
<keyword evidence="6 10" id="KW-0119">Carbohydrate metabolism</keyword>
<dbReference type="InterPro" id="IPR044846">
    <property type="entry name" value="GH10"/>
</dbReference>
<organism evidence="12 13">
    <name type="scientific">Spirosoma fluviale</name>
    <dbReference type="NCBI Taxonomy" id="1597977"/>
    <lineage>
        <taxon>Bacteria</taxon>
        <taxon>Pseudomonadati</taxon>
        <taxon>Bacteroidota</taxon>
        <taxon>Cytophagia</taxon>
        <taxon>Cytophagales</taxon>
        <taxon>Cytophagaceae</taxon>
        <taxon>Spirosoma</taxon>
    </lineage>
</organism>
<evidence type="ECO:0000256" key="10">
    <source>
        <dbReference type="RuleBase" id="RU361174"/>
    </source>
</evidence>
<reference evidence="13" key="1">
    <citation type="submission" date="2017-09" db="EMBL/GenBank/DDBJ databases">
        <authorList>
            <person name="Varghese N."/>
            <person name="Submissions S."/>
        </authorList>
    </citation>
    <scope>NUCLEOTIDE SEQUENCE [LARGE SCALE GENOMIC DNA]</scope>
    <source>
        <strain evidence="13">DSM 29961</strain>
    </source>
</reference>
<gene>
    <name evidence="12" type="ORF">SAMN06269250_3658</name>
</gene>
<dbReference type="EC" id="3.2.1.8" evidence="10"/>
<evidence type="ECO:0000256" key="2">
    <source>
        <dbReference type="ARBA" id="ARBA00007495"/>
    </source>
</evidence>
<protein>
    <recommendedName>
        <fullName evidence="10">Beta-xylanase</fullName>
        <ecNumber evidence="10">3.2.1.8</ecNumber>
    </recommendedName>
</protein>
<evidence type="ECO:0000256" key="7">
    <source>
        <dbReference type="ARBA" id="ARBA00023295"/>
    </source>
</evidence>
<dbReference type="SUPFAM" id="SSF51445">
    <property type="entry name" value="(Trans)glycosidases"/>
    <property type="match status" value="1"/>
</dbReference>
<keyword evidence="3 12" id="KW-0858">Xylan degradation</keyword>
<evidence type="ECO:0000256" key="4">
    <source>
        <dbReference type="ARBA" id="ARBA00022729"/>
    </source>
</evidence>
<evidence type="ECO:0000259" key="11">
    <source>
        <dbReference type="PROSITE" id="PS51760"/>
    </source>
</evidence>
<comment type="similarity">
    <text evidence="2 10">Belongs to the glycosyl hydrolase 10 (cellulase F) family.</text>
</comment>
<dbReference type="PROSITE" id="PS51760">
    <property type="entry name" value="GH10_2"/>
    <property type="match status" value="1"/>
</dbReference>
<dbReference type="Gene3D" id="3.20.20.80">
    <property type="entry name" value="Glycosidases"/>
    <property type="match status" value="1"/>
</dbReference>
<sequence length="365" mass="41224">MITTFFSIALNLISCSPRADSVQPEDTIEVYTISGTRITAGIDSNSTLKSVAPFPIGAAINPRLLSSIPLYKETLQREYNSVSSENCFKMNQIQPKAGGFYWKDTDALVNFAKESNMRVHGHTLIYYKSLPEWVTSFQGDSLAWENLMKTHIQTVVGRYKGVVTSWDVVNEAFEDDGTLRRSVWYEKLGADYIARCFQYAHQADPRALLFYNENVVGKPKKLTAVLALVNNLKKRGIAIHGIGVQMHININTSEEALTTDVRQFVNTGLLVHISELDIRMNPTYSTNFTLTNALQTRHALKYKNVAKLYRSVVPKSQQFGITNWNVGDADSWLRKTSPCEDYPLLFSDNYSRKPAYYGFIQGLTN</sequence>
<dbReference type="InterPro" id="IPR031158">
    <property type="entry name" value="GH10_AS"/>
</dbReference>
<evidence type="ECO:0000256" key="8">
    <source>
        <dbReference type="ARBA" id="ARBA00023326"/>
    </source>
</evidence>
<evidence type="ECO:0000313" key="12">
    <source>
        <dbReference type="EMBL" id="SOD91823.1"/>
    </source>
</evidence>
<dbReference type="PANTHER" id="PTHR31490:SF88">
    <property type="entry name" value="BETA-XYLANASE"/>
    <property type="match status" value="1"/>
</dbReference>
<evidence type="ECO:0000256" key="3">
    <source>
        <dbReference type="ARBA" id="ARBA00022651"/>
    </source>
</evidence>
<keyword evidence="13" id="KW-1185">Reference proteome</keyword>
<accession>A0A286G8F9</accession>
<evidence type="ECO:0000256" key="9">
    <source>
        <dbReference type="PROSITE-ProRule" id="PRU10061"/>
    </source>
</evidence>
<feature type="active site" description="Nucleophile" evidence="9">
    <location>
        <position position="275"/>
    </location>
</feature>
<proteinExistence type="inferred from homology"/>
<dbReference type="InterPro" id="IPR017853">
    <property type="entry name" value="GH"/>
</dbReference>
<dbReference type="PROSITE" id="PS00591">
    <property type="entry name" value="GH10_1"/>
    <property type="match status" value="1"/>
</dbReference>
<comment type="catalytic activity">
    <reaction evidence="1 10">
        <text>Endohydrolysis of (1-&gt;4)-beta-D-xylosidic linkages in xylans.</text>
        <dbReference type="EC" id="3.2.1.8"/>
    </reaction>
</comment>
<evidence type="ECO:0000256" key="6">
    <source>
        <dbReference type="ARBA" id="ARBA00023277"/>
    </source>
</evidence>
<dbReference type="SMART" id="SM00633">
    <property type="entry name" value="Glyco_10"/>
    <property type="match status" value="1"/>
</dbReference>
<dbReference type="PANTHER" id="PTHR31490">
    <property type="entry name" value="GLYCOSYL HYDROLASE"/>
    <property type="match status" value="1"/>
</dbReference>
<feature type="domain" description="GH10" evidence="11">
    <location>
        <begin position="42"/>
        <end position="362"/>
    </location>
</feature>
<dbReference type="PRINTS" id="PR00134">
    <property type="entry name" value="GLHYDRLASE10"/>
</dbReference>
<dbReference type="InterPro" id="IPR001000">
    <property type="entry name" value="GH10_dom"/>
</dbReference>
<dbReference type="GO" id="GO:0031176">
    <property type="term" value="F:endo-1,4-beta-xylanase activity"/>
    <property type="evidence" value="ECO:0007669"/>
    <property type="project" value="UniProtKB-EC"/>
</dbReference>
<keyword evidence="8 10" id="KW-0624">Polysaccharide degradation</keyword>
<evidence type="ECO:0000256" key="1">
    <source>
        <dbReference type="ARBA" id="ARBA00000681"/>
    </source>
</evidence>
<dbReference type="EMBL" id="OCNH01000003">
    <property type="protein sequence ID" value="SOD91823.1"/>
    <property type="molecule type" value="Genomic_DNA"/>
</dbReference>
<evidence type="ECO:0000313" key="13">
    <source>
        <dbReference type="Proteomes" id="UP000219452"/>
    </source>
</evidence>